<evidence type="ECO:0000313" key="3">
    <source>
        <dbReference type="Proteomes" id="UP001595556"/>
    </source>
</evidence>
<protein>
    <submittedName>
        <fullName evidence="2">Uncharacterized protein</fullName>
    </submittedName>
</protein>
<gene>
    <name evidence="2" type="ORF">ACFOEN_04925</name>
</gene>
<feature type="transmembrane region" description="Helical" evidence="1">
    <location>
        <begin position="40"/>
        <end position="61"/>
    </location>
</feature>
<keyword evidence="1" id="KW-0812">Transmembrane</keyword>
<dbReference type="Proteomes" id="UP001595556">
    <property type="component" value="Unassembled WGS sequence"/>
</dbReference>
<dbReference type="EMBL" id="JBHRTI010000003">
    <property type="protein sequence ID" value="MFC3146985.1"/>
    <property type="molecule type" value="Genomic_DNA"/>
</dbReference>
<sequence>MSWMGIFNNRFEGIIWILIYGGMIVTAGGLYMLFNDLAPDVMPFVLSAGVLALVIGVAMIVKRSRMNLPEDGIK</sequence>
<feature type="transmembrane region" description="Helical" evidence="1">
    <location>
        <begin position="12"/>
        <end position="34"/>
    </location>
</feature>
<keyword evidence="1" id="KW-1133">Transmembrane helix</keyword>
<comment type="caution">
    <text evidence="2">The sequence shown here is derived from an EMBL/GenBank/DDBJ whole genome shotgun (WGS) entry which is preliminary data.</text>
</comment>
<keyword evidence="3" id="KW-1185">Reference proteome</keyword>
<organism evidence="2 3">
    <name type="scientific">Piscinibacterium candidicorallinum</name>
    <dbReference type="NCBI Taxonomy" id="1793872"/>
    <lineage>
        <taxon>Bacteria</taxon>
        <taxon>Pseudomonadati</taxon>
        <taxon>Pseudomonadota</taxon>
        <taxon>Betaproteobacteria</taxon>
        <taxon>Burkholderiales</taxon>
        <taxon>Piscinibacterium</taxon>
    </lineage>
</organism>
<dbReference type="RefSeq" id="WP_377301646.1">
    <property type="nucleotide sequence ID" value="NZ_CP180191.1"/>
</dbReference>
<name>A0ABV7GZP4_9BURK</name>
<accession>A0ABV7GZP4</accession>
<keyword evidence="1" id="KW-0472">Membrane</keyword>
<proteinExistence type="predicted"/>
<reference evidence="3" key="1">
    <citation type="journal article" date="2019" name="Int. J. Syst. Evol. Microbiol.">
        <title>The Global Catalogue of Microorganisms (GCM) 10K type strain sequencing project: providing services to taxonomists for standard genome sequencing and annotation.</title>
        <authorList>
            <consortium name="The Broad Institute Genomics Platform"/>
            <consortium name="The Broad Institute Genome Sequencing Center for Infectious Disease"/>
            <person name="Wu L."/>
            <person name="Ma J."/>
        </authorList>
    </citation>
    <scope>NUCLEOTIDE SEQUENCE [LARGE SCALE GENOMIC DNA]</scope>
    <source>
        <strain evidence="3">KCTC 52168</strain>
    </source>
</reference>
<evidence type="ECO:0000313" key="2">
    <source>
        <dbReference type="EMBL" id="MFC3146985.1"/>
    </source>
</evidence>
<evidence type="ECO:0000256" key="1">
    <source>
        <dbReference type="SAM" id="Phobius"/>
    </source>
</evidence>